<keyword evidence="1" id="KW-0472">Membrane</keyword>
<evidence type="ECO:0000256" key="1">
    <source>
        <dbReference type="SAM" id="Phobius"/>
    </source>
</evidence>
<evidence type="ECO:0008006" key="4">
    <source>
        <dbReference type="Google" id="ProtNLM"/>
    </source>
</evidence>
<organism evidence="2 3">
    <name type="scientific">Leifsonia tongyongensis</name>
    <dbReference type="NCBI Taxonomy" id="1268043"/>
    <lineage>
        <taxon>Bacteria</taxon>
        <taxon>Bacillati</taxon>
        <taxon>Actinomycetota</taxon>
        <taxon>Actinomycetes</taxon>
        <taxon>Micrococcales</taxon>
        <taxon>Microbacteriaceae</taxon>
        <taxon>Leifsonia</taxon>
    </lineage>
</organism>
<dbReference type="Proteomes" id="UP000474967">
    <property type="component" value="Unassembled WGS sequence"/>
</dbReference>
<name>A0A6L9XX09_9MICO</name>
<accession>A0A6L9XX09</accession>
<dbReference type="EMBL" id="JAAGWY010000002">
    <property type="protein sequence ID" value="NEN05970.1"/>
    <property type="molecule type" value="Genomic_DNA"/>
</dbReference>
<evidence type="ECO:0000313" key="3">
    <source>
        <dbReference type="Proteomes" id="UP000474967"/>
    </source>
</evidence>
<gene>
    <name evidence="2" type="ORF">G3T36_08790</name>
</gene>
<dbReference type="AlphaFoldDB" id="A0A6L9XX09"/>
<keyword evidence="1" id="KW-0812">Transmembrane</keyword>
<keyword evidence="3" id="KW-1185">Reference proteome</keyword>
<sequence length="61" mass="6370">MPITSSPSTATTVVGGLAHTGLHIGQAASIAALLALAGGFMLAAGTVWRRRRRIRRSDITR</sequence>
<evidence type="ECO:0000313" key="2">
    <source>
        <dbReference type="EMBL" id="NEN05970.1"/>
    </source>
</evidence>
<comment type="caution">
    <text evidence="2">The sequence shown here is derived from an EMBL/GenBank/DDBJ whole genome shotgun (WGS) entry which is preliminary data.</text>
</comment>
<proteinExistence type="predicted"/>
<feature type="transmembrane region" description="Helical" evidence="1">
    <location>
        <begin position="27"/>
        <end position="48"/>
    </location>
</feature>
<dbReference type="RefSeq" id="WP_163289419.1">
    <property type="nucleotide sequence ID" value="NZ_JAAGWY010000002.1"/>
</dbReference>
<keyword evidence="1" id="KW-1133">Transmembrane helix</keyword>
<protein>
    <recommendedName>
        <fullName evidence="4">LPXTG cell wall anchor domain-containing protein</fullName>
    </recommendedName>
</protein>
<reference evidence="2 3" key="1">
    <citation type="journal article" date="2014" name="J. Microbiol.">
        <title>Diaminobutyricibacter tongyongensis gen. nov., sp. nov. and Homoserinibacter gongjuensis gen. nov., sp. nov. belong to the family Microbacteriaceae.</title>
        <authorList>
            <person name="Kim S.J."/>
            <person name="Ahn J.H."/>
            <person name="Weon H.Y."/>
            <person name="Hamada M."/>
            <person name="Suzuki K."/>
            <person name="Kwon S.W."/>
        </authorList>
    </citation>
    <scope>NUCLEOTIDE SEQUENCE [LARGE SCALE GENOMIC DNA]</scope>
    <source>
        <strain evidence="2 3">NBRC 108724</strain>
    </source>
</reference>